<evidence type="ECO:0000256" key="4">
    <source>
        <dbReference type="ARBA" id="ARBA00022807"/>
    </source>
</evidence>
<evidence type="ECO:0000256" key="3">
    <source>
        <dbReference type="ARBA" id="ARBA00022801"/>
    </source>
</evidence>
<dbReference type="Pfam" id="PF01471">
    <property type="entry name" value="PG_binding_1"/>
    <property type="match status" value="1"/>
</dbReference>
<evidence type="ECO:0000313" key="7">
    <source>
        <dbReference type="EMBL" id="ANC78657.1"/>
    </source>
</evidence>
<protein>
    <recommendedName>
        <fullName evidence="6">NlpC/P60 domain-containing protein</fullName>
    </recommendedName>
</protein>
<evidence type="ECO:0000256" key="1">
    <source>
        <dbReference type="ARBA" id="ARBA00007074"/>
    </source>
</evidence>
<gene>
    <name evidence="7" type="ORF">ABE65_018385</name>
</gene>
<dbReference type="InterPro" id="IPR036365">
    <property type="entry name" value="PGBD-like_sf"/>
</dbReference>
<dbReference type="EMBL" id="CP015378">
    <property type="protein sequence ID" value="ANC78657.1"/>
    <property type="molecule type" value="Genomic_DNA"/>
</dbReference>
<dbReference type="AlphaFoldDB" id="A0A160IQZ4"/>
<feature type="chain" id="PRO_5007816622" description="NlpC/P60 domain-containing protein" evidence="5">
    <location>
        <begin position="30"/>
        <end position="237"/>
    </location>
</feature>
<dbReference type="KEGG" id="fpn:ABE65_018385"/>
<dbReference type="SUPFAM" id="SSF54001">
    <property type="entry name" value="Cysteine proteinases"/>
    <property type="match status" value="1"/>
</dbReference>
<keyword evidence="3" id="KW-0378">Hydrolase</keyword>
<proteinExistence type="inferred from homology"/>
<evidence type="ECO:0000256" key="5">
    <source>
        <dbReference type="SAM" id="SignalP"/>
    </source>
</evidence>
<reference evidence="7 8" key="1">
    <citation type="submission" date="2016-04" db="EMBL/GenBank/DDBJ databases">
        <title>Complete genome sequence of Fictibacillus phosphorivorans G25-29, a strain toxic to nematodes.</title>
        <authorList>
            <person name="Zheng Z."/>
        </authorList>
    </citation>
    <scope>NUCLEOTIDE SEQUENCE [LARGE SCALE GENOMIC DNA]</scope>
    <source>
        <strain evidence="7 8">G25-29</strain>
    </source>
</reference>
<dbReference type="GO" id="GO:0008234">
    <property type="term" value="F:cysteine-type peptidase activity"/>
    <property type="evidence" value="ECO:0007669"/>
    <property type="project" value="UniProtKB-KW"/>
</dbReference>
<organism evidence="7 8">
    <name type="scientific">Fictibacillus phosphorivorans</name>
    <dbReference type="NCBI Taxonomy" id="1221500"/>
    <lineage>
        <taxon>Bacteria</taxon>
        <taxon>Bacillati</taxon>
        <taxon>Bacillota</taxon>
        <taxon>Bacilli</taxon>
        <taxon>Bacillales</taxon>
        <taxon>Fictibacillaceae</taxon>
        <taxon>Fictibacillus</taxon>
    </lineage>
</organism>
<dbReference type="PANTHER" id="PTHR47053">
    <property type="entry name" value="MUREIN DD-ENDOPEPTIDASE MEPH-RELATED"/>
    <property type="match status" value="1"/>
</dbReference>
<dbReference type="Gene3D" id="3.90.1720.10">
    <property type="entry name" value="endopeptidase domain like (from Nostoc punctiforme)"/>
    <property type="match status" value="1"/>
</dbReference>
<evidence type="ECO:0000313" key="8">
    <source>
        <dbReference type="Proteomes" id="UP000076623"/>
    </source>
</evidence>
<keyword evidence="8" id="KW-1185">Reference proteome</keyword>
<dbReference type="RefSeq" id="WP_066398167.1">
    <property type="nucleotide sequence ID" value="NZ_CP015378.1"/>
</dbReference>
<dbReference type="InterPro" id="IPR036366">
    <property type="entry name" value="PGBDSf"/>
</dbReference>
<dbReference type="GO" id="GO:0006508">
    <property type="term" value="P:proteolysis"/>
    <property type="evidence" value="ECO:0007669"/>
    <property type="project" value="UniProtKB-KW"/>
</dbReference>
<dbReference type="Gene3D" id="1.10.101.10">
    <property type="entry name" value="PGBD-like superfamily/PGBD"/>
    <property type="match status" value="1"/>
</dbReference>
<evidence type="ECO:0000259" key="6">
    <source>
        <dbReference type="PROSITE" id="PS51935"/>
    </source>
</evidence>
<evidence type="ECO:0000256" key="2">
    <source>
        <dbReference type="ARBA" id="ARBA00022670"/>
    </source>
</evidence>
<sequence length="237" mass="25846">MKKSFVTKALGTIALAAVVFVSNPLSADAALGDRQLKQGMTHKEVKDLQVALKKTGHFTYNQGYTTYYGTYTKSAVSKFQKQYRLKATGVADKNTIKLIKQKAAAVKVVAKKAPAKKATVKTFNVNAAKKLQGVRYTYGGTSPQTGFDCSGYVSYVMKQQGVSLPRRSQDMYNTGKKVSSLLPGDLVFYNTSGKGVSHVAIYIGNGQIIHSASKNVKVDSMSSSYWKQRYVGAKRVL</sequence>
<name>A0A160IQZ4_9BACL</name>
<feature type="domain" description="NlpC/P60" evidence="6">
    <location>
        <begin position="118"/>
        <end position="237"/>
    </location>
</feature>
<dbReference type="InterPro" id="IPR051202">
    <property type="entry name" value="Peptidase_C40"/>
</dbReference>
<dbReference type="SUPFAM" id="SSF47090">
    <property type="entry name" value="PGBD-like"/>
    <property type="match status" value="1"/>
</dbReference>
<keyword evidence="2" id="KW-0645">Protease</keyword>
<dbReference type="InterPro" id="IPR038765">
    <property type="entry name" value="Papain-like_cys_pep_sf"/>
</dbReference>
<dbReference type="PROSITE" id="PS51935">
    <property type="entry name" value="NLPC_P60"/>
    <property type="match status" value="1"/>
</dbReference>
<keyword evidence="5" id="KW-0732">Signal</keyword>
<keyword evidence="4" id="KW-0788">Thiol protease</keyword>
<dbReference type="Proteomes" id="UP000076623">
    <property type="component" value="Chromosome"/>
</dbReference>
<feature type="signal peptide" evidence="5">
    <location>
        <begin position="1"/>
        <end position="29"/>
    </location>
</feature>
<accession>A0A160IQZ4</accession>
<dbReference type="PANTHER" id="PTHR47053:SF1">
    <property type="entry name" value="MUREIN DD-ENDOPEPTIDASE MEPH-RELATED"/>
    <property type="match status" value="1"/>
</dbReference>
<dbReference type="InterPro" id="IPR002477">
    <property type="entry name" value="Peptidoglycan-bd-like"/>
</dbReference>
<dbReference type="STRING" id="1221500.ABE65_018385"/>
<dbReference type="Pfam" id="PF00877">
    <property type="entry name" value="NLPC_P60"/>
    <property type="match status" value="1"/>
</dbReference>
<comment type="similarity">
    <text evidence="1">Belongs to the peptidase C40 family.</text>
</comment>
<dbReference type="InterPro" id="IPR000064">
    <property type="entry name" value="NLP_P60_dom"/>
</dbReference>